<evidence type="ECO:0000313" key="2">
    <source>
        <dbReference type="Proteomes" id="UP000480548"/>
    </source>
</evidence>
<evidence type="ECO:0000313" key="1">
    <source>
        <dbReference type="EMBL" id="KAF3145626.1"/>
    </source>
</evidence>
<gene>
    <name evidence="1" type="ORF">TWF703_006767</name>
</gene>
<proteinExistence type="predicted"/>
<sequence length="83" mass="8461">MISAIRSPAGTALEVCGEAGGLDIASDMYDGVGDTGVVTWLKGGGYTAADDEYGGIVPGRVPDVPYADGKGCRTLMKMMTGKD</sequence>
<protein>
    <submittedName>
        <fullName evidence="1">Uncharacterized protein</fullName>
    </submittedName>
</protein>
<organism evidence="1 2">
    <name type="scientific">Orbilia oligospora</name>
    <name type="common">Nematode-trapping fungus</name>
    <name type="synonym">Arthrobotrys oligospora</name>
    <dbReference type="NCBI Taxonomy" id="2813651"/>
    <lineage>
        <taxon>Eukaryota</taxon>
        <taxon>Fungi</taxon>
        <taxon>Dikarya</taxon>
        <taxon>Ascomycota</taxon>
        <taxon>Pezizomycotina</taxon>
        <taxon>Orbiliomycetes</taxon>
        <taxon>Orbiliales</taxon>
        <taxon>Orbiliaceae</taxon>
        <taxon>Orbilia</taxon>
    </lineage>
</organism>
<name>A0A7C8K4P3_ORBOL</name>
<dbReference type="Proteomes" id="UP000480548">
    <property type="component" value="Unassembled WGS sequence"/>
</dbReference>
<comment type="caution">
    <text evidence="1">The sequence shown here is derived from an EMBL/GenBank/DDBJ whole genome shotgun (WGS) entry which is preliminary data.</text>
</comment>
<accession>A0A7C8K4P3</accession>
<dbReference type="AlphaFoldDB" id="A0A7C8K4P3"/>
<dbReference type="EMBL" id="WIQZ01000004">
    <property type="protein sequence ID" value="KAF3145626.1"/>
    <property type="molecule type" value="Genomic_DNA"/>
</dbReference>
<reference evidence="1 2" key="1">
    <citation type="submission" date="2019-06" db="EMBL/GenBank/DDBJ databases">
        <authorList>
            <person name="Palmer J.M."/>
        </authorList>
    </citation>
    <scope>NUCLEOTIDE SEQUENCE [LARGE SCALE GENOMIC DNA]</scope>
    <source>
        <strain evidence="1 2">TWF703</strain>
    </source>
</reference>